<dbReference type="AlphaFoldDB" id="A0A6J6JC76"/>
<protein>
    <submittedName>
        <fullName evidence="1">Unannotated protein</fullName>
    </submittedName>
</protein>
<dbReference type="Gene3D" id="3.30.70.2330">
    <property type="match status" value="1"/>
</dbReference>
<dbReference type="EMBL" id="CAEZVM010000032">
    <property type="protein sequence ID" value="CAB4634396.1"/>
    <property type="molecule type" value="Genomic_DNA"/>
</dbReference>
<evidence type="ECO:0000313" key="1">
    <source>
        <dbReference type="EMBL" id="CAB4634396.1"/>
    </source>
</evidence>
<proteinExistence type="predicted"/>
<name>A0A6J6JC76_9ZZZZ</name>
<accession>A0A6J6JC76</accession>
<gene>
    <name evidence="1" type="ORF">UFOPK2032_00839</name>
</gene>
<organism evidence="1">
    <name type="scientific">freshwater metagenome</name>
    <dbReference type="NCBI Taxonomy" id="449393"/>
    <lineage>
        <taxon>unclassified sequences</taxon>
        <taxon>metagenomes</taxon>
        <taxon>ecological metagenomes</taxon>
    </lineage>
</organism>
<reference evidence="1" key="1">
    <citation type="submission" date="2020-05" db="EMBL/GenBank/DDBJ databases">
        <authorList>
            <person name="Chiriac C."/>
            <person name="Salcher M."/>
            <person name="Ghai R."/>
            <person name="Kavagutti S V."/>
        </authorList>
    </citation>
    <scope>NUCLEOTIDE SEQUENCE</scope>
</reference>
<sequence length="190" mass="20378">MKIIAWLVIFALAAQFFQAAPWLLFVFGGLVALGIYLSRAKRAALEADTLKAVGDEPLGNILDPARAMTAQASRQLLGDDSFSFEVVGESFYAQNFSALQKNAGLVDGQDWDDTAFLVVDPGNYHSKTAVAVFVSGLKLGHVAEENAPGVFRFLLQSGGYAKADAAIFFSAADGQNSIWLDAVIPVLFKN</sequence>